<proteinExistence type="predicted"/>
<dbReference type="AlphaFoldDB" id="J9GMB0"/>
<gene>
    <name evidence="1" type="ORF">EVA_10935</name>
</gene>
<accession>J9GMB0</accession>
<sequence length="64" mass="6571">MIPSSTAALVAARASSRRSFASFISVSVAAPTRITATPPASFASLSCNFSLSKSDFVSSICARI</sequence>
<organism evidence="1">
    <name type="scientific">gut metagenome</name>
    <dbReference type="NCBI Taxonomy" id="749906"/>
    <lineage>
        <taxon>unclassified sequences</taxon>
        <taxon>metagenomes</taxon>
        <taxon>organismal metagenomes</taxon>
    </lineage>
</organism>
<protein>
    <submittedName>
        <fullName evidence="1">Secreted protein</fullName>
    </submittedName>
</protein>
<name>J9GMB0_9ZZZZ</name>
<comment type="caution">
    <text evidence="1">The sequence shown here is derived from an EMBL/GenBank/DDBJ whole genome shotgun (WGS) entry which is preliminary data.</text>
</comment>
<dbReference type="EMBL" id="AMCI01003155">
    <property type="protein sequence ID" value="EJX00960.1"/>
    <property type="molecule type" value="Genomic_DNA"/>
</dbReference>
<reference evidence="1" key="1">
    <citation type="journal article" date="2012" name="PLoS ONE">
        <title>Gene sets for utilization of primary and secondary nutrition supplies in the distal gut of endangered iberian lynx.</title>
        <authorList>
            <person name="Alcaide M."/>
            <person name="Messina E."/>
            <person name="Richter M."/>
            <person name="Bargiela R."/>
            <person name="Peplies J."/>
            <person name="Huws S.A."/>
            <person name="Newbold C.J."/>
            <person name="Golyshin P.N."/>
            <person name="Simon M.A."/>
            <person name="Lopez G."/>
            <person name="Yakimov M.M."/>
            <person name="Ferrer M."/>
        </authorList>
    </citation>
    <scope>NUCLEOTIDE SEQUENCE</scope>
</reference>
<evidence type="ECO:0000313" key="1">
    <source>
        <dbReference type="EMBL" id="EJX00960.1"/>
    </source>
</evidence>